<feature type="domain" description="PTHB1 C-terminal helix bundle" evidence="6">
    <location>
        <begin position="761"/>
        <end position="840"/>
    </location>
</feature>
<dbReference type="Pfam" id="PF23338">
    <property type="entry name" value="PTHB1_hp"/>
    <property type="match status" value="1"/>
</dbReference>
<gene>
    <name evidence="8" type="primary">LOC119642233</name>
</gene>
<keyword evidence="7" id="KW-1185">Reference proteome</keyword>
<dbReference type="GeneID" id="119642233"/>
<feature type="domain" description="PTHB1 N-terminal" evidence="2">
    <location>
        <begin position="1"/>
        <end position="364"/>
    </location>
</feature>
<feature type="coiled-coil region" evidence="1">
    <location>
        <begin position="372"/>
        <end position="406"/>
    </location>
</feature>
<keyword evidence="1" id="KW-0175">Coiled coil</keyword>
<feature type="domain" description="PTHB1 hairpin" evidence="5">
    <location>
        <begin position="661"/>
        <end position="758"/>
    </location>
</feature>
<dbReference type="PANTHER" id="PTHR20991">
    <property type="entry name" value="PARATHYROID HORMONE-RESPONSIVE B1 GENE"/>
    <property type="match status" value="1"/>
</dbReference>
<proteinExistence type="predicted"/>
<dbReference type="GO" id="GO:0034464">
    <property type="term" value="C:BBSome"/>
    <property type="evidence" value="ECO:0007669"/>
    <property type="project" value="InterPro"/>
</dbReference>
<protein>
    <submittedName>
        <fullName evidence="8">Protein PTHB1</fullName>
    </submittedName>
</protein>
<dbReference type="Proteomes" id="UP000092443">
    <property type="component" value="Unplaced"/>
</dbReference>
<dbReference type="RefSeq" id="XP_037897220.1">
    <property type="nucleotide sequence ID" value="XM_038041292.1"/>
</dbReference>
<evidence type="ECO:0000259" key="2">
    <source>
        <dbReference type="Pfam" id="PF14727"/>
    </source>
</evidence>
<dbReference type="GO" id="GO:0016020">
    <property type="term" value="C:membrane"/>
    <property type="evidence" value="ECO:0007669"/>
    <property type="project" value="TreeGrafter"/>
</dbReference>
<dbReference type="InterPro" id="IPR055362">
    <property type="entry name" value="PTHB1_pf_dom"/>
</dbReference>
<dbReference type="InterPro" id="IPR028074">
    <property type="entry name" value="PHTB1_GAE_dom"/>
</dbReference>
<evidence type="ECO:0000313" key="7">
    <source>
        <dbReference type="Proteomes" id="UP000092443"/>
    </source>
</evidence>
<name>A0A9C5ZJN9_9MUSC</name>
<dbReference type="Pfam" id="PF23339">
    <property type="entry name" value="PTHB1_CtH"/>
    <property type="match status" value="1"/>
</dbReference>
<dbReference type="Pfam" id="PF14728">
    <property type="entry name" value="PTHB1_GAE"/>
    <property type="match status" value="1"/>
</dbReference>
<sequence>MSLFNVCTWWSAQCSDLGENYDVASLLCARFGLEDQEKDYIVIGTHAGHLSIYYPSYELDATSNTYGYRATDLLLEQQGNSPILGVYAGRFTANSRKENANQLAVLHPYMVVIYSVQFIGGVAEHGAQLSLQQLHAYRFNRTAFALCKGYFGKVKGREFFCVVHLDGALTFYEQDGISYECKFPGHRALPTPIVYCERTDSFFRLASAWNLECFTYQDLSHSSINKSQYQSTWSMCLGEGILDMNVVQVKSDHASLMILGERNFLCVTDAGKLEFILKLEYVPKCFYSFVVGYYWEPTARLITIIFSASSKLFIYEKANIIWAAHIKHEPPVAIQRSNLSGLTGALVTLGPCGQLRIGYLGTDPYVFQVPPLNVQELSFTEAQKKLQELEEEIKEATDIQNVEIINQKAYEDMNISFTINAEVKAEADLLLLEDIPVNVALKELSVSTGQLRWHAKEALSEMQIVFNMPEGIRCSQDTVTYVNVKGDTSETMELEFFIAELLHFHTSKVEVVVSFISMKGVPRVIQQAAFLPLNMFFKLKQPQKAASIKLTYIINLKVEESPKLCDYFSEFISWENESQSLGLVLLTTLGENVEEIVTIVAEKNSNRLRLESDVLEAFPLVLERLIYQTLEAQKLILGPRKATLKGQINPNADYITASAFIPVQPILHRIDIHHETQENIRKQTLELDELWQRFKELQRRLQEKVEDEPKEILVLQIEENYDHLIAEGDRLTEMRKHELKQRCDLTCALTVAKLIISSLKLEEKLVNIISSVLTTPSEDWTELSWEESMAAGIDMLHHYGPLSSTNTNNQHSMIDSNINTEKSFDYKRFRRNVAILFERIVRLASNDQHLAEAQIIETTVPKSSRAEIVDQSTEDMANIHEILNVQPMTLTTAPVRRLRPYQRSCTLEAVEDDDEEEATEDEEDLRKMGYKKHYGCKEMNKENNDATPWVNEDFKLPESDELFNDLGIWW</sequence>
<dbReference type="AlphaFoldDB" id="A0A9C5ZJN9"/>
<dbReference type="InterPro" id="IPR028073">
    <property type="entry name" value="PHTB1_N_dom"/>
</dbReference>
<evidence type="ECO:0000259" key="4">
    <source>
        <dbReference type="Pfam" id="PF23337"/>
    </source>
</evidence>
<reference evidence="8" key="1">
    <citation type="submission" date="2025-08" db="UniProtKB">
        <authorList>
            <consortium name="RefSeq"/>
        </authorList>
    </citation>
    <scope>IDENTIFICATION</scope>
    <source>
        <tissue evidence="8">Whole body pupa</tissue>
    </source>
</reference>
<feature type="domain" description="PTHB1 platform" evidence="4">
    <location>
        <begin position="532"/>
        <end position="630"/>
    </location>
</feature>
<evidence type="ECO:0000256" key="1">
    <source>
        <dbReference type="SAM" id="Coils"/>
    </source>
</evidence>
<dbReference type="InterPro" id="IPR055363">
    <property type="entry name" value="PTHB1_hp_dom"/>
</dbReference>
<dbReference type="Pfam" id="PF14727">
    <property type="entry name" value="PHTB1_N"/>
    <property type="match status" value="1"/>
</dbReference>
<evidence type="ECO:0000259" key="3">
    <source>
        <dbReference type="Pfam" id="PF14728"/>
    </source>
</evidence>
<organism evidence="7 8">
    <name type="scientific">Glossina fuscipes</name>
    <dbReference type="NCBI Taxonomy" id="7396"/>
    <lineage>
        <taxon>Eukaryota</taxon>
        <taxon>Metazoa</taxon>
        <taxon>Ecdysozoa</taxon>
        <taxon>Arthropoda</taxon>
        <taxon>Hexapoda</taxon>
        <taxon>Insecta</taxon>
        <taxon>Pterygota</taxon>
        <taxon>Neoptera</taxon>
        <taxon>Endopterygota</taxon>
        <taxon>Diptera</taxon>
        <taxon>Brachycera</taxon>
        <taxon>Muscomorpha</taxon>
        <taxon>Hippoboscoidea</taxon>
        <taxon>Glossinidae</taxon>
        <taxon>Glossina</taxon>
    </lineage>
</organism>
<evidence type="ECO:0000259" key="5">
    <source>
        <dbReference type="Pfam" id="PF23338"/>
    </source>
</evidence>
<dbReference type="GO" id="GO:0060271">
    <property type="term" value="P:cilium assembly"/>
    <property type="evidence" value="ECO:0007669"/>
    <property type="project" value="TreeGrafter"/>
</dbReference>
<dbReference type="InterPro" id="IPR026511">
    <property type="entry name" value="PTHB1"/>
</dbReference>
<dbReference type="Pfam" id="PF23337">
    <property type="entry name" value="PTHB1_pf"/>
    <property type="match status" value="1"/>
</dbReference>
<dbReference type="KEGG" id="gfs:119642233"/>
<dbReference type="InterPro" id="IPR055364">
    <property type="entry name" value="PTHB1_CtH_dom"/>
</dbReference>
<dbReference type="PANTHER" id="PTHR20991:SF0">
    <property type="entry name" value="PROTEIN PTHB1"/>
    <property type="match status" value="1"/>
</dbReference>
<accession>A0A9C5ZJN9</accession>
<evidence type="ECO:0000313" key="8">
    <source>
        <dbReference type="RefSeq" id="XP_037897220.1"/>
    </source>
</evidence>
<feature type="domain" description="PTHB1 GAE" evidence="3">
    <location>
        <begin position="447"/>
        <end position="528"/>
    </location>
</feature>
<evidence type="ECO:0000259" key="6">
    <source>
        <dbReference type="Pfam" id="PF23339"/>
    </source>
</evidence>